<dbReference type="InterPro" id="IPR019587">
    <property type="entry name" value="Polyketide_cyclase/dehydratase"/>
</dbReference>
<accession>A0ABS1FXI1</accession>
<gene>
    <name evidence="1" type="ORF">JHL15_15445</name>
</gene>
<sequence length="180" mass="20155">MKILKGIMIVLAAILILWLAVAALVSGDFKYEKSISINAPAEKVWQNTNTLKAMDRWSPWNQLDAGMKKDWTGVEGQPGEKMCWSSKNKKAGEGCQEIKKIDAVGKRIDTSIRFLTPYESEADTYVIVIPQGNNTKVTWGFTSKIPYPFTIMKLFMNMEGAIGKDYEKGLSALKELSEKP</sequence>
<reference evidence="2" key="1">
    <citation type="submission" date="2021-01" db="EMBL/GenBank/DDBJ databases">
        <title>Genome public.</title>
        <authorList>
            <person name="Liu C."/>
            <person name="Sun Q."/>
        </authorList>
    </citation>
    <scope>NUCLEOTIDE SEQUENCE [LARGE SCALE GENOMIC DNA]</scope>
    <source>
        <strain evidence="2">YIM B02567</strain>
    </source>
</reference>
<dbReference type="SUPFAM" id="SSF55961">
    <property type="entry name" value="Bet v1-like"/>
    <property type="match status" value="1"/>
</dbReference>
<comment type="caution">
    <text evidence="1">The sequence shown here is derived from an EMBL/GenBank/DDBJ whole genome shotgun (WGS) entry which is preliminary data.</text>
</comment>
<dbReference type="Proteomes" id="UP000628669">
    <property type="component" value="Unassembled WGS sequence"/>
</dbReference>
<dbReference type="EMBL" id="JAENHK010000010">
    <property type="protein sequence ID" value="MBK1897158.1"/>
    <property type="molecule type" value="Genomic_DNA"/>
</dbReference>
<dbReference type="Pfam" id="PF10604">
    <property type="entry name" value="Polyketide_cyc2"/>
    <property type="match status" value="1"/>
</dbReference>
<dbReference type="CDD" id="cd07818">
    <property type="entry name" value="SRPBCC_1"/>
    <property type="match status" value="1"/>
</dbReference>
<organism evidence="1 2">
    <name type="scientific">Chryseobacterium paridis</name>
    <dbReference type="NCBI Taxonomy" id="2800328"/>
    <lineage>
        <taxon>Bacteria</taxon>
        <taxon>Pseudomonadati</taxon>
        <taxon>Bacteroidota</taxon>
        <taxon>Flavobacteriia</taxon>
        <taxon>Flavobacteriales</taxon>
        <taxon>Weeksellaceae</taxon>
        <taxon>Chryseobacterium group</taxon>
        <taxon>Chryseobacterium</taxon>
    </lineage>
</organism>
<dbReference type="InterPro" id="IPR023393">
    <property type="entry name" value="START-like_dom_sf"/>
</dbReference>
<evidence type="ECO:0000313" key="1">
    <source>
        <dbReference type="EMBL" id="MBK1897158.1"/>
    </source>
</evidence>
<dbReference type="RefSeq" id="WP_200247147.1">
    <property type="nucleotide sequence ID" value="NZ_JAENHK010000010.1"/>
</dbReference>
<proteinExistence type="predicted"/>
<evidence type="ECO:0000313" key="2">
    <source>
        <dbReference type="Proteomes" id="UP000628669"/>
    </source>
</evidence>
<protein>
    <submittedName>
        <fullName evidence="1">SRPBCC family protein</fullName>
    </submittedName>
</protein>
<name>A0ABS1FXI1_9FLAO</name>
<dbReference type="Gene3D" id="3.30.530.20">
    <property type="match status" value="1"/>
</dbReference>
<keyword evidence="2" id="KW-1185">Reference proteome</keyword>